<reference evidence="1" key="1">
    <citation type="submission" date="2014-05" db="EMBL/GenBank/DDBJ databases">
        <authorList>
            <person name="Chronopoulou M."/>
        </authorList>
    </citation>
    <scope>NUCLEOTIDE SEQUENCE</scope>
    <source>
        <tissue evidence="1">Whole organism</tissue>
    </source>
</reference>
<accession>A0A0K2TDI4</accession>
<sequence>MISIKLFSSTFSSSESVVKLMLSGGKSLKAKDALHDAQSNFLPKEKVIYPATNNKALSLHCR</sequence>
<dbReference type="EMBL" id="HACA01006145">
    <property type="protein sequence ID" value="CDW23506.1"/>
    <property type="molecule type" value="Transcribed_RNA"/>
</dbReference>
<proteinExistence type="predicted"/>
<dbReference type="AlphaFoldDB" id="A0A0K2TDI4"/>
<name>A0A0K2TDI4_LEPSM</name>
<evidence type="ECO:0000313" key="1">
    <source>
        <dbReference type="EMBL" id="CDW23506.1"/>
    </source>
</evidence>
<protein>
    <submittedName>
        <fullName evidence="1">Uncharacterized protein</fullName>
    </submittedName>
</protein>
<organism evidence="1">
    <name type="scientific">Lepeophtheirus salmonis</name>
    <name type="common">Salmon louse</name>
    <name type="synonym">Caligus salmonis</name>
    <dbReference type="NCBI Taxonomy" id="72036"/>
    <lineage>
        <taxon>Eukaryota</taxon>
        <taxon>Metazoa</taxon>
        <taxon>Ecdysozoa</taxon>
        <taxon>Arthropoda</taxon>
        <taxon>Crustacea</taxon>
        <taxon>Multicrustacea</taxon>
        <taxon>Hexanauplia</taxon>
        <taxon>Copepoda</taxon>
        <taxon>Siphonostomatoida</taxon>
        <taxon>Caligidae</taxon>
        <taxon>Lepeophtheirus</taxon>
    </lineage>
</organism>